<dbReference type="EMBL" id="CAJNOG010000569">
    <property type="protein sequence ID" value="CAF1299617.1"/>
    <property type="molecule type" value="Genomic_DNA"/>
</dbReference>
<sequence>DDLAKVNQSIDELKAQIQILIDAKFT</sequence>
<gene>
    <name evidence="1" type="ORF">JYZ213_LOCUS32237</name>
</gene>
<organism evidence="1 2">
    <name type="scientific">Adineta steineri</name>
    <dbReference type="NCBI Taxonomy" id="433720"/>
    <lineage>
        <taxon>Eukaryota</taxon>
        <taxon>Metazoa</taxon>
        <taxon>Spiralia</taxon>
        <taxon>Gnathifera</taxon>
        <taxon>Rotifera</taxon>
        <taxon>Eurotatoria</taxon>
        <taxon>Bdelloidea</taxon>
        <taxon>Adinetida</taxon>
        <taxon>Adinetidae</taxon>
        <taxon>Adineta</taxon>
    </lineage>
</organism>
<accession>A0A815DY54</accession>
<reference evidence="1" key="1">
    <citation type="submission" date="2021-02" db="EMBL/GenBank/DDBJ databases">
        <authorList>
            <person name="Nowell W R."/>
        </authorList>
    </citation>
    <scope>NUCLEOTIDE SEQUENCE</scope>
</reference>
<evidence type="ECO:0000313" key="2">
    <source>
        <dbReference type="Proteomes" id="UP000663845"/>
    </source>
</evidence>
<name>A0A815DY54_9BILA</name>
<proteinExistence type="predicted"/>
<dbReference type="Proteomes" id="UP000663845">
    <property type="component" value="Unassembled WGS sequence"/>
</dbReference>
<comment type="caution">
    <text evidence="1">The sequence shown here is derived from an EMBL/GenBank/DDBJ whole genome shotgun (WGS) entry which is preliminary data.</text>
</comment>
<protein>
    <submittedName>
        <fullName evidence="1">Uncharacterized protein</fullName>
    </submittedName>
</protein>
<dbReference type="AlphaFoldDB" id="A0A815DY54"/>
<evidence type="ECO:0000313" key="1">
    <source>
        <dbReference type="EMBL" id="CAF1299617.1"/>
    </source>
</evidence>
<feature type="non-terminal residue" evidence="1">
    <location>
        <position position="1"/>
    </location>
</feature>